<dbReference type="CDD" id="cd00531">
    <property type="entry name" value="NTF2_like"/>
    <property type="match status" value="1"/>
</dbReference>
<dbReference type="RefSeq" id="WP_123664363.1">
    <property type="nucleotide sequence ID" value="NZ_RJKE01000001.1"/>
</dbReference>
<accession>A0A3N1CU02</accession>
<proteinExistence type="predicted"/>
<evidence type="ECO:0000313" key="2">
    <source>
        <dbReference type="EMBL" id="ROO84792.1"/>
    </source>
</evidence>
<reference evidence="2 3" key="1">
    <citation type="submission" date="2018-11" db="EMBL/GenBank/DDBJ databases">
        <title>Sequencing the genomes of 1000 actinobacteria strains.</title>
        <authorList>
            <person name="Klenk H.-P."/>
        </authorList>
    </citation>
    <scope>NUCLEOTIDE SEQUENCE [LARGE SCALE GENOMIC DNA]</scope>
    <source>
        <strain evidence="2 3">DSM 44254</strain>
    </source>
</reference>
<dbReference type="InterPro" id="IPR037401">
    <property type="entry name" value="SnoaL-like"/>
</dbReference>
<dbReference type="Proteomes" id="UP000272400">
    <property type="component" value="Unassembled WGS sequence"/>
</dbReference>
<dbReference type="EMBL" id="RJKE01000001">
    <property type="protein sequence ID" value="ROO84792.1"/>
    <property type="molecule type" value="Genomic_DNA"/>
</dbReference>
<dbReference type="OrthoDB" id="9180262at2"/>
<name>A0A3N1CU02_9ACTN</name>
<comment type="caution">
    <text evidence="2">The sequence shown here is derived from an EMBL/GenBank/DDBJ whole genome shotgun (WGS) entry which is preliminary data.</text>
</comment>
<evidence type="ECO:0000259" key="1">
    <source>
        <dbReference type="Pfam" id="PF13577"/>
    </source>
</evidence>
<protein>
    <submittedName>
        <fullName evidence="2">SnoaL-like protein</fullName>
    </submittedName>
</protein>
<feature type="domain" description="SnoaL-like" evidence="1">
    <location>
        <begin position="8"/>
        <end position="123"/>
    </location>
</feature>
<dbReference type="SUPFAM" id="SSF54427">
    <property type="entry name" value="NTF2-like"/>
    <property type="match status" value="1"/>
</dbReference>
<sequence length="152" mass="16514">MSAPLRHADRQEIAGVLALFAHAFDNGEVADLGLVFTKDAVIELRRTGREVAGLDAIAEFSTALAEGDAPDHHTLDTVLVAETPGRVRARSRYLAVLPDGAVHNGDFLDVLVLTDDGWRIARRVSVPRYPLGEPLVPLPEGYVDPWRPTRSG</sequence>
<dbReference type="InterPro" id="IPR032710">
    <property type="entry name" value="NTF2-like_dom_sf"/>
</dbReference>
<evidence type="ECO:0000313" key="3">
    <source>
        <dbReference type="Proteomes" id="UP000272400"/>
    </source>
</evidence>
<keyword evidence="3" id="KW-1185">Reference proteome</keyword>
<gene>
    <name evidence="2" type="ORF">EDD29_2321</name>
</gene>
<dbReference type="Pfam" id="PF13577">
    <property type="entry name" value="SnoaL_4"/>
    <property type="match status" value="1"/>
</dbReference>
<dbReference type="Gene3D" id="3.10.450.50">
    <property type="match status" value="1"/>
</dbReference>
<dbReference type="AlphaFoldDB" id="A0A3N1CU02"/>
<organism evidence="2 3">
    <name type="scientific">Actinocorallia herbida</name>
    <dbReference type="NCBI Taxonomy" id="58109"/>
    <lineage>
        <taxon>Bacteria</taxon>
        <taxon>Bacillati</taxon>
        <taxon>Actinomycetota</taxon>
        <taxon>Actinomycetes</taxon>
        <taxon>Streptosporangiales</taxon>
        <taxon>Thermomonosporaceae</taxon>
        <taxon>Actinocorallia</taxon>
    </lineage>
</organism>